<dbReference type="FunFam" id="1.20.950.20:FF:000001">
    <property type="entry name" value="Respiratory nitrate reductase subunit gamma"/>
    <property type="match status" value="1"/>
</dbReference>
<evidence type="ECO:0000256" key="17">
    <source>
        <dbReference type="ARBA" id="ARBA00061196"/>
    </source>
</evidence>
<comment type="subcellular location">
    <subcellularLocation>
        <location evidence="3">Cell membrane</location>
        <topology evidence="3">Multi-pass membrane protein</topology>
    </subcellularLocation>
</comment>
<dbReference type="AlphaFoldDB" id="A0A6L9QHW5"/>
<comment type="similarity">
    <text evidence="16">In the central section; belongs to the NarJ/NarW family.</text>
</comment>
<dbReference type="Gene3D" id="1.20.950.20">
    <property type="entry name" value="Transmembrane di-heme cytochromes, Chain C"/>
    <property type="match status" value="1"/>
</dbReference>
<sequence length="247" mass="28111">MTNWDLWWWIILPYAALIVFVVGHVWRWRYDQFGWTSRSTQLQERRLLKWGAPLFHYATFAAIAGHVIGILIPKSVTEWMGIPERAYTLFSGIAGSVAAIGVLIGAGILIFRRMGVPRVRATTSAVDYLALILLGIISVLGIYLTLGVQQFGNGYDYRHTVSPWFRSLFTGSPDYRAIAAAPAMYQVHATAAWAILAVWPFSRLVHAWSYPLWYLWRPYVVYRNRRAAPPPEPGTGGRKWRKIGVPY</sequence>
<accession>A0A6L9QHW5</accession>
<gene>
    <name evidence="23" type="primary">narI</name>
    <name evidence="23" type="ORF">G3I70_20695</name>
</gene>
<evidence type="ECO:0000256" key="15">
    <source>
        <dbReference type="ARBA" id="ARBA00056200"/>
    </source>
</evidence>
<evidence type="ECO:0000256" key="20">
    <source>
        <dbReference type="PIRSR" id="PIRSR603816-1"/>
    </source>
</evidence>
<evidence type="ECO:0000256" key="9">
    <source>
        <dbReference type="ARBA" id="ARBA00022982"/>
    </source>
</evidence>
<feature type="binding site" description="axial binding residue" evidence="20">
    <location>
        <position position="188"/>
    </location>
    <ligand>
        <name>heme b</name>
        <dbReference type="ChEBI" id="CHEBI:60344"/>
        <label>1</label>
    </ligand>
    <ligandPart>
        <name>Fe</name>
        <dbReference type="ChEBI" id="CHEBI:18248"/>
    </ligandPart>
</feature>
<keyword evidence="8" id="KW-0479">Metal-binding</keyword>
<dbReference type="GO" id="GO:0042128">
    <property type="term" value="P:nitrate assimilation"/>
    <property type="evidence" value="ECO:0007669"/>
    <property type="project" value="UniProtKB-KW"/>
</dbReference>
<dbReference type="GO" id="GO:0008940">
    <property type="term" value="F:nitrate reductase activity"/>
    <property type="evidence" value="ECO:0007669"/>
    <property type="project" value="InterPro"/>
</dbReference>
<evidence type="ECO:0000256" key="7">
    <source>
        <dbReference type="ARBA" id="ARBA00022692"/>
    </source>
</evidence>
<evidence type="ECO:0000256" key="3">
    <source>
        <dbReference type="ARBA" id="ARBA00004651"/>
    </source>
</evidence>
<dbReference type="GO" id="GO:0020037">
    <property type="term" value="F:heme binding"/>
    <property type="evidence" value="ECO:0007669"/>
    <property type="project" value="TreeGrafter"/>
</dbReference>
<keyword evidence="4" id="KW-0813">Transport</keyword>
<dbReference type="PANTHER" id="PTHR30598">
    <property type="entry name" value="NITRATE REDUCTASE PRIVATE CHAPERONE, REDOX ENZYME MATURATION PROTEIN REMP FAMILY"/>
    <property type="match status" value="1"/>
</dbReference>
<evidence type="ECO:0000256" key="8">
    <source>
        <dbReference type="ARBA" id="ARBA00022723"/>
    </source>
</evidence>
<reference evidence="23 24" key="1">
    <citation type="submission" date="2020-01" db="EMBL/GenBank/DDBJ databases">
        <title>Insect and environment-associated Actinomycetes.</title>
        <authorList>
            <person name="Currrie C."/>
            <person name="Chevrette M."/>
            <person name="Carlson C."/>
            <person name="Stubbendieck R."/>
            <person name="Wendt-Pienkowski E."/>
        </authorList>
    </citation>
    <scope>NUCLEOTIDE SEQUENCE [LARGE SCALE GENOMIC DNA]</scope>
    <source>
        <strain evidence="23 24">SID10258</strain>
    </source>
</reference>
<name>A0A6L9QHW5_9ACTN</name>
<evidence type="ECO:0000256" key="5">
    <source>
        <dbReference type="ARBA" id="ARBA00022475"/>
    </source>
</evidence>
<feature type="binding site" description="axial binding residue" evidence="20">
    <location>
        <position position="66"/>
    </location>
    <ligand>
        <name>heme b</name>
        <dbReference type="ChEBI" id="CHEBI:60344"/>
        <label>2</label>
    </ligand>
    <ligandPart>
        <name>Fe</name>
        <dbReference type="ChEBI" id="CHEBI:18248"/>
    </ligandPart>
</feature>
<evidence type="ECO:0000313" key="24">
    <source>
        <dbReference type="Proteomes" id="UP000475532"/>
    </source>
</evidence>
<dbReference type="RefSeq" id="WP_163058349.1">
    <property type="nucleotide sequence ID" value="NZ_JAAGLI010000534.1"/>
</dbReference>
<keyword evidence="11 23" id="KW-0560">Oxidoreductase</keyword>
<dbReference type="InterPro" id="IPR003816">
    <property type="entry name" value="Nitrate_red_gam"/>
</dbReference>
<feature type="transmembrane region" description="Helical" evidence="21">
    <location>
        <begin position="191"/>
        <end position="216"/>
    </location>
</feature>
<evidence type="ECO:0000256" key="12">
    <source>
        <dbReference type="ARBA" id="ARBA00023004"/>
    </source>
</evidence>
<dbReference type="InterPro" id="IPR051936">
    <property type="entry name" value="Heme-iron_electron_transfer"/>
</dbReference>
<evidence type="ECO:0000256" key="19">
    <source>
        <dbReference type="ARBA" id="ARBA00071287"/>
    </source>
</evidence>
<evidence type="ECO:0000256" key="4">
    <source>
        <dbReference type="ARBA" id="ARBA00022448"/>
    </source>
</evidence>
<dbReference type="InterPro" id="IPR036197">
    <property type="entry name" value="NarG-like_sf"/>
</dbReference>
<feature type="transmembrane region" description="Helical" evidence="21">
    <location>
        <begin position="125"/>
        <end position="146"/>
    </location>
</feature>
<evidence type="ECO:0000256" key="14">
    <source>
        <dbReference type="ARBA" id="ARBA00023136"/>
    </source>
</evidence>
<dbReference type="GO" id="GO:0019645">
    <property type="term" value="P:anaerobic electron transport chain"/>
    <property type="evidence" value="ECO:0007669"/>
    <property type="project" value="TreeGrafter"/>
</dbReference>
<evidence type="ECO:0000256" key="11">
    <source>
        <dbReference type="ARBA" id="ARBA00023002"/>
    </source>
</evidence>
<comment type="similarity">
    <text evidence="18">In the N-terminal section; belongs to the nitrate reductase alpha subunit family.</text>
</comment>
<keyword evidence="10 21" id="KW-1133">Transmembrane helix</keyword>
<evidence type="ECO:0000256" key="18">
    <source>
        <dbReference type="ARBA" id="ARBA00061480"/>
    </source>
</evidence>
<feature type="transmembrane region" description="Helical" evidence="21">
    <location>
        <begin position="47"/>
        <end position="72"/>
    </location>
</feature>
<protein>
    <recommendedName>
        <fullName evidence="19">Nitrate reductase-like protein NarX</fullName>
    </recommendedName>
</protein>
<dbReference type="PANTHER" id="PTHR30598:SF3">
    <property type="entry name" value="RESPIRATORY NITRATE REDUCTASE 1 GAMMA CHAIN"/>
    <property type="match status" value="1"/>
</dbReference>
<keyword evidence="7 21" id="KW-0812">Transmembrane</keyword>
<dbReference type="NCBIfam" id="TIGR00351">
    <property type="entry name" value="narI"/>
    <property type="match status" value="1"/>
</dbReference>
<dbReference type="GO" id="GO:0046872">
    <property type="term" value="F:metal ion binding"/>
    <property type="evidence" value="ECO:0007669"/>
    <property type="project" value="UniProtKB-KW"/>
</dbReference>
<comment type="caution">
    <text evidence="23">The sequence shown here is derived from an EMBL/GenBank/DDBJ whole genome shotgun (WGS) entry which is preliminary data.</text>
</comment>
<feature type="binding site" description="axial binding residue" evidence="20">
    <location>
        <position position="206"/>
    </location>
    <ligand>
        <name>heme b</name>
        <dbReference type="ChEBI" id="CHEBI:60344"/>
        <label>1</label>
    </ligand>
    <ligandPart>
        <name>Fe</name>
        <dbReference type="ChEBI" id="CHEBI:18248"/>
    </ligandPart>
</feature>
<feature type="domain" description="NarG-like" evidence="22">
    <location>
        <begin position="7"/>
        <end position="225"/>
    </location>
</feature>
<evidence type="ECO:0000256" key="13">
    <source>
        <dbReference type="ARBA" id="ARBA00023063"/>
    </source>
</evidence>
<evidence type="ECO:0000256" key="2">
    <source>
        <dbReference type="ARBA" id="ARBA00001970"/>
    </source>
</evidence>
<evidence type="ECO:0000256" key="21">
    <source>
        <dbReference type="SAM" id="Phobius"/>
    </source>
</evidence>
<evidence type="ECO:0000259" key="22">
    <source>
        <dbReference type="Pfam" id="PF02665"/>
    </source>
</evidence>
<dbReference type="Proteomes" id="UP000475532">
    <property type="component" value="Unassembled WGS sequence"/>
</dbReference>
<keyword evidence="14 21" id="KW-0472">Membrane</keyword>
<feature type="transmembrane region" description="Helical" evidence="21">
    <location>
        <begin position="6"/>
        <end position="26"/>
    </location>
</feature>
<proteinExistence type="inferred from homology"/>
<evidence type="ECO:0000256" key="16">
    <source>
        <dbReference type="ARBA" id="ARBA00061095"/>
    </source>
</evidence>
<comment type="cofactor">
    <cofactor evidence="2">
        <name>heme b</name>
        <dbReference type="ChEBI" id="CHEBI:60344"/>
    </cofactor>
</comment>
<comment type="function">
    <text evidence="15">Does not seem to have nitrate reductase activity.</text>
</comment>
<feature type="transmembrane region" description="Helical" evidence="21">
    <location>
        <begin position="92"/>
        <end position="113"/>
    </location>
</feature>
<feature type="binding site" description="axial binding residue" evidence="20">
    <location>
        <position position="56"/>
    </location>
    <ligand>
        <name>heme b</name>
        <dbReference type="ChEBI" id="CHEBI:60344"/>
        <label>1</label>
    </ligand>
    <ligandPart>
        <name>Fe</name>
        <dbReference type="ChEBI" id="CHEBI:18248"/>
    </ligandPart>
</feature>
<keyword evidence="5" id="KW-1003">Cell membrane</keyword>
<dbReference type="InterPro" id="IPR023234">
    <property type="entry name" value="NarG-like_domain"/>
</dbReference>
<organism evidence="23 24">
    <name type="scientific">Actinomadura bangladeshensis</name>
    <dbReference type="NCBI Taxonomy" id="453573"/>
    <lineage>
        <taxon>Bacteria</taxon>
        <taxon>Bacillati</taxon>
        <taxon>Actinomycetota</taxon>
        <taxon>Actinomycetes</taxon>
        <taxon>Streptosporangiales</taxon>
        <taxon>Thermomonosporaceae</taxon>
        <taxon>Actinomadura</taxon>
    </lineage>
</organism>
<dbReference type="GO" id="GO:0009325">
    <property type="term" value="C:nitrate reductase complex"/>
    <property type="evidence" value="ECO:0007669"/>
    <property type="project" value="InterPro"/>
</dbReference>
<keyword evidence="12 20" id="KW-0408">Iron</keyword>
<evidence type="ECO:0000256" key="10">
    <source>
        <dbReference type="ARBA" id="ARBA00022989"/>
    </source>
</evidence>
<dbReference type="EMBL" id="JAAGLI010000534">
    <property type="protein sequence ID" value="NEA24885.1"/>
    <property type="molecule type" value="Genomic_DNA"/>
</dbReference>
<keyword evidence="13" id="KW-0534">Nitrate assimilation</keyword>
<evidence type="ECO:0000313" key="23">
    <source>
        <dbReference type="EMBL" id="NEA24885.1"/>
    </source>
</evidence>
<evidence type="ECO:0000256" key="6">
    <source>
        <dbReference type="ARBA" id="ARBA00022617"/>
    </source>
</evidence>
<evidence type="ECO:0000256" key="1">
    <source>
        <dbReference type="ARBA" id="ARBA00001942"/>
    </source>
</evidence>
<dbReference type="Pfam" id="PF02665">
    <property type="entry name" value="Nitrate_red_gam"/>
    <property type="match status" value="1"/>
</dbReference>
<keyword evidence="6 20" id="KW-0349">Heme</keyword>
<dbReference type="SUPFAM" id="SSF103501">
    <property type="entry name" value="Respiratory nitrate reductase 1 gamma chain"/>
    <property type="match status" value="1"/>
</dbReference>
<comment type="cofactor">
    <cofactor evidence="1">
        <name>Mo-bis(molybdopterin guanine dinucleotide)</name>
        <dbReference type="ChEBI" id="CHEBI:60539"/>
    </cofactor>
</comment>
<comment type="similarity">
    <text evidence="17">In the C-terminal section; belongs to the nitrate reductase gamma subunit family.</text>
</comment>
<dbReference type="GO" id="GO:0009055">
    <property type="term" value="F:electron transfer activity"/>
    <property type="evidence" value="ECO:0007669"/>
    <property type="project" value="TreeGrafter"/>
</dbReference>
<dbReference type="GO" id="GO:0005886">
    <property type="term" value="C:plasma membrane"/>
    <property type="evidence" value="ECO:0007669"/>
    <property type="project" value="UniProtKB-SubCell"/>
</dbReference>
<keyword evidence="9" id="KW-0249">Electron transport</keyword>